<gene>
    <name evidence="2" type="ORF">HETSPECPRED_005532</name>
</gene>
<dbReference type="EMBL" id="CAJPDS010000035">
    <property type="protein sequence ID" value="CAF9924226.1"/>
    <property type="molecule type" value="Genomic_DNA"/>
</dbReference>
<feature type="region of interest" description="Disordered" evidence="1">
    <location>
        <begin position="221"/>
        <end position="262"/>
    </location>
</feature>
<feature type="compositionally biased region" description="Basic and acidic residues" evidence="1">
    <location>
        <begin position="240"/>
        <end position="249"/>
    </location>
</feature>
<feature type="region of interest" description="Disordered" evidence="1">
    <location>
        <begin position="472"/>
        <end position="491"/>
    </location>
</feature>
<proteinExistence type="predicted"/>
<dbReference type="Proteomes" id="UP000664521">
    <property type="component" value="Unassembled WGS sequence"/>
</dbReference>
<feature type="compositionally biased region" description="Low complexity" evidence="1">
    <location>
        <begin position="375"/>
        <end position="385"/>
    </location>
</feature>
<evidence type="ECO:0000313" key="2">
    <source>
        <dbReference type="EMBL" id="CAF9924226.1"/>
    </source>
</evidence>
<sequence>MAFRQPTFAPPRQASYHQQESNAPAPPLIQQRPLNESQEWVLFPVRSRSSMQTYTASTAQTPGTAALSRLSDFGSLETAARLEQDALENRAVEEDPADDDGEELDSLDDGLHAFQESSLYLEGPHCNQSESILPRHDGLGMFPLSGPSVQEQLWHFEQHNPRKRTATGHHRRRSSVQRRLDAVDDNDETSMERERFERIEKWRLEHSKILLEEVERQTRRRLSRASQSQPSSVHLTNQDIEAKSEERPRLQPASSGESAKSVSGLITEREPFWQRVTRKVIRDFIGLDDAILSIIFGEALPPETFKPTVGLSSSRSAPNLSQAFNNDKGWEKRLLDRLAREIGVLVQQLSDHPGAFSTQTTPQPLDYAGIPVPSLPQTSSLSLSPDNPPIPRSTSATSPIDPHFTPTLQQRQQPTTSAPSASSSSDNHHAALWGIEEEEPPTTSQPQTDLDYWERPPTLKTIFHLLHTRFISSRPSTPHHHPPKAKPTNNIATASTADSLRRAALIRQHHPLVSRAHNARARAENSLRLYSGNSHFSFGEKRRGDSSCASVSAKRRRSGSSRNYWDLGGSTSVGSLSLAGGGVGGWGEV</sequence>
<feature type="compositionally biased region" description="Polar residues" evidence="1">
    <location>
        <begin position="252"/>
        <end position="261"/>
    </location>
</feature>
<dbReference type="OrthoDB" id="5402147at2759"/>
<organism evidence="2 3">
    <name type="scientific">Heterodermia speciosa</name>
    <dbReference type="NCBI Taxonomy" id="116794"/>
    <lineage>
        <taxon>Eukaryota</taxon>
        <taxon>Fungi</taxon>
        <taxon>Dikarya</taxon>
        <taxon>Ascomycota</taxon>
        <taxon>Pezizomycotina</taxon>
        <taxon>Lecanoromycetes</taxon>
        <taxon>OSLEUM clade</taxon>
        <taxon>Lecanoromycetidae</taxon>
        <taxon>Caliciales</taxon>
        <taxon>Physciaceae</taxon>
        <taxon>Heterodermia</taxon>
    </lineage>
</organism>
<feature type="region of interest" description="Disordered" evidence="1">
    <location>
        <begin position="353"/>
        <end position="428"/>
    </location>
</feature>
<feature type="region of interest" description="Disordered" evidence="1">
    <location>
        <begin position="159"/>
        <end position="192"/>
    </location>
</feature>
<feature type="compositionally biased region" description="Basic residues" evidence="1">
    <location>
        <begin position="161"/>
        <end position="176"/>
    </location>
</feature>
<comment type="caution">
    <text evidence="2">The sequence shown here is derived from an EMBL/GenBank/DDBJ whole genome shotgun (WGS) entry which is preliminary data.</text>
</comment>
<dbReference type="AlphaFoldDB" id="A0A8H3FGL9"/>
<feature type="compositionally biased region" description="Polar residues" evidence="1">
    <location>
        <begin position="224"/>
        <end position="239"/>
    </location>
</feature>
<feature type="region of interest" description="Disordered" evidence="1">
    <location>
        <begin position="1"/>
        <end position="34"/>
    </location>
</feature>
<feature type="region of interest" description="Disordered" evidence="1">
    <location>
        <begin position="540"/>
        <end position="566"/>
    </location>
</feature>
<keyword evidence="3" id="KW-1185">Reference proteome</keyword>
<protein>
    <submittedName>
        <fullName evidence="2">Uncharacterized protein</fullName>
    </submittedName>
</protein>
<evidence type="ECO:0000313" key="3">
    <source>
        <dbReference type="Proteomes" id="UP000664521"/>
    </source>
</evidence>
<feature type="compositionally biased region" description="Low complexity" evidence="1">
    <location>
        <begin position="405"/>
        <end position="425"/>
    </location>
</feature>
<reference evidence="2" key="1">
    <citation type="submission" date="2021-03" db="EMBL/GenBank/DDBJ databases">
        <authorList>
            <person name="Tagirdzhanova G."/>
        </authorList>
    </citation>
    <scope>NUCLEOTIDE SEQUENCE</scope>
</reference>
<name>A0A8H3FGL9_9LECA</name>
<accession>A0A8H3FGL9</accession>
<evidence type="ECO:0000256" key="1">
    <source>
        <dbReference type="SAM" id="MobiDB-lite"/>
    </source>
</evidence>